<dbReference type="SUPFAM" id="SSF52058">
    <property type="entry name" value="L domain-like"/>
    <property type="match status" value="1"/>
</dbReference>
<dbReference type="PROSITE" id="PS51257">
    <property type="entry name" value="PROKAR_LIPOPROTEIN"/>
    <property type="match status" value="1"/>
</dbReference>
<evidence type="ECO:0000313" key="5">
    <source>
        <dbReference type="Proteomes" id="UP000008311"/>
    </source>
</evidence>
<organism evidence="4 5">
    <name type="scientific">Ricinus communis</name>
    <name type="common">Castor bean</name>
    <dbReference type="NCBI Taxonomy" id="3988"/>
    <lineage>
        <taxon>Eukaryota</taxon>
        <taxon>Viridiplantae</taxon>
        <taxon>Streptophyta</taxon>
        <taxon>Embryophyta</taxon>
        <taxon>Tracheophyta</taxon>
        <taxon>Spermatophyta</taxon>
        <taxon>Magnoliopsida</taxon>
        <taxon>eudicotyledons</taxon>
        <taxon>Gunneridae</taxon>
        <taxon>Pentapetalae</taxon>
        <taxon>rosids</taxon>
        <taxon>fabids</taxon>
        <taxon>Malpighiales</taxon>
        <taxon>Euphorbiaceae</taxon>
        <taxon>Acalyphoideae</taxon>
        <taxon>Acalypheae</taxon>
        <taxon>Ricinus</taxon>
    </lineage>
</organism>
<feature type="domain" description="Protein kinase" evidence="3">
    <location>
        <begin position="107"/>
        <end position="392"/>
    </location>
</feature>
<dbReference type="GO" id="GO:0016020">
    <property type="term" value="C:membrane"/>
    <property type="evidence" value="ECO:0007669"/>
    <property type="project" value="UniProtKB-SubCell"/>
</dbReference>
<dbReference type="InterPro" id="IPR032675">
    <property type="entry name" value="LRR_dom_sf"/>
</dbReference>
<keyword evidence="4" id="KW-0808">Transferase</keyword>
<gene>
    <name evidence="4" type="ORF">RCOM_0605740</name>
</gene>
<evidence type="ECO:0000313" key="4">
    <source>
        <dbReference type="EMBL" id="EEF32558.1"/>
    </source>
</evidence>
<keyword evidence="5" id="KW-1185">Reference proteome</keyword>
<dbReference type="GO" id="GO:0005524">
    <property type="term" value="F:ATP binding"/>
    <property type="evidence" value="ECO:0007669"/>
    <property type="project" value="InterPro"/>
</dbReference>
<dbReference type="InterPro" id="IPR001245">
    <property type="entry name" value="Ser-Thr/Tyr_kinase_cat_dom"/>
</dbReference>
<dbReference type="Proteomes" id="UP000008311">
    <property type="component" value="Unassembled WGS sequence"/>
</dbReference>
<dbReference type="PANTHER" id="PTHR48006">
    <property type="entry name" value="LEUCINE-RICH REPEAT-CONTAINING PROTEIN DDB_G0281931-RELATED"/>
    <property type="match status" value="1"/>
</dbReference>
<dbReference type="InterPro" id="IPR011009">
    <property type="entry name" value="Kinase-like_dom_sf"/>
</dbReference>
<dbReference type="SUPFAM" id="SSF56112">
    <property type="entry name" value="Protein kinase-like (PK-like)"/>
    <property type="match status" value="1"/>
</dbReference>
<keyword evidence="2" id="KW-1133">Transmembrane helix</keyword>
<dbReference type="PANTHER" id="PTHR48006:SF88">
    <property type="entry name" value="LRR RECEPTOR-LIKE KINASE FAMILY PROTEIN"/>
    <property type="match status" value="1"/>
</dbReference>
<sequence length="564" mass="63651">MLLVAIKGQIQPCFEGFMIGYAVFAVSVTFALMACDIPAWMNFKIRSKNLLKIRSKVLNMIRRKRKTKIIDSDQVTDFHTVDNLQDGGKEVVTRLPYTDLRNATDNFSEKNIIGLGKMGIMFKATLPSGHFLAVKKLNYSQFLDEQFIAELRIPGAIRHINIIPIVGFCIKSKERLLVYKYMPNGRLYDWLHHRQDQVMNWPLRAKIAIGLARGLAWIHQGSYIRIIHLNISSKCILLDQSFEPKLSNFGEAIIMIPTKSSSENTEFWEMAFVKEDVYSFGIVLLELITGEDSSRMTSTSSSNSYGDSPSEWVSHLFDRHSSTSYDLIDESVSGYGFDDDIHQFLEIAFSCVQPVVDQRPTMLEVYEQIKDIAEKYSIINGLQPSFLLHAFIISLLGSFATETDLACIKCIKGFLEDPFGLKSSWDFNSDTEGCICRFTGVDCWDPDESEVLNLRVSDMGLQEQFPRAIENCTRLTGLDLSNKEVQGPIPFDILKILPFVTIDLSSNHFSASIANCSDLNLLKLDHNRLAGEIPPEIGPPSWIKVFSLSNNPSSEPVSFSVKDL</sequence>
<evidence type="ECO:0000259" key="3">
    <source>
        <dbReference type="PROSITE" id="PS50011"/>
    </source>
</evidence>
<dbReference type="InParanoid" id="B9SUZ0"/>
<comment type="subcellular location">
    <subcellularLocation>
        <location evidence="1">Membrane</location>
        <topology evidence="1">Single-pass type I membrane protein</topology>
    </subcellularLocation>
</comment>
<dbReference type="AlphaFoldDB" id="B9SUZ0"/>
<dbReference type="Gene3D" id="3.30.200.20">
    <property type="entry name" value="Phosphorylase Kinase, domain 1"/>
    <property type="match status" value="1"/>
</dbReference>
<dbReference type="Gene3D" id="1.10.510.10">
    <property type="entry name" value="Transferase(Phosphotransferase) domain 1"/>
    <property type="match status" value="1"/>
</dbReference>
<accession>B9SUZ0</accession>
<keyword evidence="2" id="KW-0812">Transmembrane</keyword>
<dbReference type="EMBL" id="EQ974158">
    <property type="protein sequence ID" value="EEF32558.1"/>
    <property type="molecule type" value="Genomic_DNA"/>
</dbReference>
<dbReference type="Pfam" id="PF07714">
    <property type="entry name" value="PK_Tyr_Ser-Thr"/>
    <property type="match status" value="1"/>
</dbReference>
<reference evidence="5" key="1">
    <citation type="journal article" date="2010" name="Nat. Biotechnol.">
        <title>Draft genome sequence of the oilseed species Ricinus communis.</title>
        <authorList>
            <person name="Chan A.P."/>
            <person name="Crabtree J."/>
            <person name="Zhao Q."/>
            <person name="Lorenzi H."/>
            <person name="Orvis J."/>
            <person name="Puiu D."/>
            <person name="Melake-Berhan A."/>
            <person name="Jones K.M."/>
            <person name="Redman J."/>
            <person name="Chen G."/>
            <person name="Cahoon E.B."/>
            <person name="Gedil M."/>
            <person name="Stanke M."/>
            <person name="Haas B.J."/>
            <person name="Wortman J.R."/>
            <person name="Fraser-Liggett C.M."/>
            <person name="Ravel J."/>
            <person name="Rabinowicz P.D."/>
        </authorList>
    </citation>
    <scope>NUCLEOTIDE SEQUENCE [LARGE SCALE GENOMIC DNA]</scope>
    <source>
        <strain evidence="5">cv. Hale</strain>
    </source>
</reference>
<dbReference type="InterPro" id="IPR051824">
    <property type="entry name" value="LRR_Rcpt-Like_S/T_Kinase"/>
</dbReference>
<dbReference type="GO" id="GO:0004672">
    <property type="term" value="F:protein kinase activity"/>
    <property type="evidence" value="ECO:0007669"/>
    <property type="project" value="InterPro"/>
</dbReference>
<keyword evidence="2" id="KW-0472">Membrane</keyword>
<protein>
    <submittedName>
        <fullName evidence="4">Serine-threonine protein kinase, plant-type, putative</fullName>
    </submittedName>
</protein>
<evidence type="ECO:0000256" key="2">
    <source>
        <dbReference type="SAM" id="Phobius"/>
    </source>
</evidence>
<evidence type="ECO:0000256" key="1">
    <source>
        <dbReference type="ARBA" id="ARBA00004479"/>
    </source>
</evidence>
<dbReference type="Gene3D" id="3.80.10.10">
    <property type="entry name" value="Ribonuclease Inhibitor"/>
    <property type="match status" value="1"/>
</dbReference>
<keyword evidence="4" id="KW-0418">Kinase</keyword>
<name>B9SUZ0_RICCO</name>
<dbReference type="InterPro" id="IPR000719">
    <property type="entry name" value="Prot_kinase_dom"/>
</dbReference>
<proteinExistence type="predicted"/>
<dbReference type="PROSITE" id="PS50011">
    <property type="entry name" value="PROTEIN_KINASE_DOM"/>
    <property type="match status" value="1"/>
</dbReference>
<feature type="transmembrane region" description="Helical" evidence="2">
    <location>
        <begin position="20"/>
        <end position="43"/>
    </location>
</feature>